<feature type="compositionally biased region" description="Basic and acidic residues" evidence="1">
    <location>
        <begin position="34"/>
        <end position="51"/>
    </location>
</feature>
<dbReference type="EMBL" id="KQ981410">
    <property type="protein sequence ID" value="KYN41922.1"/>
    <property type="molecule type" value="Genomic_DNA"/>
</dbReference>
<gene>
    <name evidence="2" type="ORF">ALC56_03681</name>
</gene>
<accession>A0A151JZA1</accession>
<evidence type="ECO:0000256" key="1">
    <source>
        <dbReference type="SAM" id="MobiDB-lite"/>
    </source>
</evidence>
<dbReference type="Proteomes" id="UP000078541">
    <property type="component" value="Unassembled WGS sequence"/>
</dbReference>
<feature type="region of interest" description="Disordered" evidence="1">
    <location>
        <begin position="28"/>
        <end position="51"/>
    </location>
</feature>
<keyword evidence="3" id="KW-1185">Reference proteome</keyword>
<organism evidence="2 3">
    <name type="scientific">Trachymyrmex septentrionalis</name>
    <dbReference type="NCBI Taxonomy" id="34720"/>
    <lineage>
        <taxon>Eukaryota</taxon>
        <taxon>Metazoa</taxon>
        <taxon>Ecdysozoa</taxon>
        <taxon>Arthropoda</taxon>
        <taxon>Hexapoda</taxon>
        <taxon>Insecta</taxon>
        <taxon>Pterygota</taxon>
        <taxon>Neoptera</taxon>
        <taxon>Endopterygota</taxon>
        <taxon>Hymenoptera</taxon>
        <taxon>Apocrita</taxon>
        <taxon>Aculeata</taxon>
        <taxon>Formicoidea</taxon>
        <taxon>Formicidae</taxon>
        <taxon>Myrmicinae</taxon>
        <taxon>Trachymyrmex</taxon>
    </lineage>
</organism>
<name>A0A151JZA1_9HYME</name>
<dbReference type="STRING" id="34720.A0A151JZA1"/>
<protein>
    <submittedName>
        <fullName evidence="2">Uncharacterized protein</fullName>
    </submittedName>
</protein>
<reference evidence="2 3" key="1">
    <citation type="submission" date="2016-03" db="EMBL/GenBank/DDBJ databases">
        <title>Trachymyrmex septentrionalis WGS genome.</title>
        <authorList>
            <person name="Nygaard S."/>
            <person name="Hu H."/>
            <person name="Boomsma J."/>
            <person name="Zhang G."/>
        </authorList>
    </citation>
    <scope>NUCLEOTIDE SEQUENCE [LARGE SCALE GENOMIC DNA]</scope>
    <source>
        <strain evidence="2">Tsep2-gDNA-1</strain>
        <tissue evidence="2">Whole body</tissue>
    </source>
</reference>
<evidence type="ECO:0000313" key="2">
    <source>
        <dbReference type="EMBL" id="KYN41922.1"/>
    </source>
</evidence>
<evidence type="ECO:0000313" key="3">
    <source>
        <dbReference type="Proteomes" id="UP000078541"/>
    </source>
</evidence>
<proteinExistence type="predicted"/>
<dbReference type="AlphaFoldDB" id="A0A151JZA1"/>
<sequence>MGPSGWVKPKETVNKRFLHSTLRNAVISNKHRSLKQEKVKVQPRKDTVKKS</sequence>